<feature type="domain" description="Cupin type-2" evidence="1">
    <location>
        <begin position="48"/>
        <end position="110"/>
    </location>
</feature>
<dbReference type="EMBL" id="BNJK01000002">
    <property type="protein sequence ID" value="GHO98917.1"/>
    <property type="molecule type" value="Genomic_DNA"/>
</dbReference>
<dbReference type="Proteomes" id="UP000597444">
    <property type="component" value="Unassembled WGS sequence"/>
</dbReference>
<dbReference type="RefSeq" id="WP_220209592.1">
    <property type="nucleotide sequence ID" value="NZ_BNJK01000002.1"/>
</dbReference>
<dbReference type="Pfam" id="PF07883">
    <property type="entry name" value="Cupin_2"/>
    <property type="match status" value="1"/>
</dbReference>
<reference evidence="2" key="1">
    <citation type="submission" date="2020-10" db="EMBL/GenBank/DDBJ databases">
        <title>Taxonomic study of unclassified bacteria belonging to the class Ktedonobacteria.</title>
        <authorList>
            <person name="Yabe S."/>
            <person name="Wang C.M."/>
            <person name="Zheng Y."/>
            <person name="Sakai Y."/>
            <person name="Cavaletti L."/>
            <person name="Monciardini P."/>
            <person name="Donadio S."/>
        </authorList>
    </citation>
    <scope>NUCLEOTIDE SEQUENCE</scope>
    <source>
        <strain evidence="2">ID150040</strain>
    </source>
</reference>
<sequence>MVTDTSKLFLDRGQGETTFQASGEFWVWKATGEMTDGKYDQVELITLPQAGPPEHTHTQDELFYFLEGTYRIKIADRLFTATPGAFVRIPAGVSHTWRNIGKDAGKILLTYVPGGLRGFLEKMIPLYLTPELDIPAIAALGAEYGLVVTGPPLTD</sequence>
<proteinExistence type="predicted"/>
<evidence type="ECO:0000313" key="3">
    <source>
        <dbReference type="Proteomes" id="UP000597444"/>
    </source>
</evidence>
<dbReference type="PANTHER" id="PTHR36440">
    <property type="entry name" value="PUTATIVE (AFU_ORTHOLOGUE AFUA_8G07350)-RELATED"/>
    <property type="match status" value="1"/>
</dbReference>
<organism evidence="2 3">
    <name type="scientific">Reticulibacter mediterranei</name>
    <dbReference type="NCBI Taxonomy" id="2778369"/>
    <lineage>
        <taxon>Bacteria</taxon>
        <taxon>Bacillati</taxon>
        <taxon>Chloroflexota</taxon>
        <taxon>Ktedonobacteria</taxon>
        <taxon>Ktedonobacterales</taxon>
        <taxon>Reticulibacteraceae</taxon>
        <taxon>Reticulibacter</taxon>
    </lineage>
</organism>
<dbReference type="PANTHER" id="PTHR36440:SF1">
    <property type="entry name" value="PUTATIVE (AFU_ORTHOLOGUE AFUA_8G07350)-RELATED"/>
    <property type="match status" value="1"/>
</dbReference>
<dbReference type="InterPro" id="IPR011051">
    <property type="entry name" value="RmlC_Cupin_sf"/>
</dbReference>
<name>A0A8J3N553_9CHLR</name>
<dbReference type="InterPro" id="IPR053146">
    <property type="entry name" value="QDO-like"/>
</dbReference>
<dbReference type="AlphaFoldDB" id="A0A8J3N553"/>
<dbReference type="InterPro" id="IPR014710">
    <property type="entry name" value="RmlC-like_jellyroll"/>
</dbReference>
<dbReference type="SUPFAM" id="SSF51182">
    <property type="entry name" value="RmlC-like cupins"/>
    <property type="match status" value="1"/>
</dbReference>
<protein>
    <recommendedName>
        <fullName evidence="1">Cupin type-2 domain-containing protein</fullName>
    </recommendedName>
</protein>
<comment type="caution">
    <text evidence="2">The sequence shown here is derived from an EMBL/GenBank/DDBJ whole genome shotgun (WGS) entry which is preliminary data.</text>
</comment>
<gene>
    <name evidence="2" type="ORF">KSF_089650</name>
</gene>
<evidence type="ECO:0000313" key="2">
    <source>
        <dbReference type="EMBL" id="GHO98917.1"/>
    </source>
</evidence>
<evidence type="ECO:0000259" key="1">
    <source>
        <dbReference type="Pfam" id="PF07883"/>
    </source>
</evidence>
<dbReference type="Gene3D" id="2.60.120.10">
    <property type="entry name" value="Jelly Rolls"/>
    <property type="match status" value="1"/>
</dbReference>
<dbReference type="InterPro" id="IPR013096">
    <property type="entry name" value="Cupin_2"/>
</dbReference>
<keyword evidence="3" id="KW-1185">Reference proteome</keyword>
<accession>A0A8J3N553</accession>